<keyword evidence="1 5" id="KW-0238">DNA-binding</keyword>
<dbReference type="OrthoDB" id="60033at2759"/>
<gene>
    <name evidence="5" type="ORF">IV203_005885</name>
</gene>
<feature type="region of interest" description="Disordered" evidence="3">
    <location>
        <begin position="62"/>
        <end position="82"/>
    </location>
</feature>
<feature type="domain" description="HSF-type DNA-binding" evidence="4">
    <location>
        <begin position="147"/>
        <end position="240"/>
    </location>
</feature>
<evidence type="ECO:0000256" key="1">
    <source>
        <dbReference type="ARBA" id="ARBA00023125"/>
    </source>
</evidence>
<dbReference type="SMART" id="SM00415">
    <property type="entry name" value="HSF"/>
    <property type="match status" value="1"/>
</dbReference>
<dbReference type="GO" id="GO:0003700">
    <property type="term" value="F:DNA-binding transcription factor activity"/>
    <property type="evidence" value="ECO:0007669"/>
    <property type="project" value="InterPro"/>
</dbReference>
<dbReference type="Pfam" id="PF00447">
    <property type="entry name" value="HSF_DNA-bind"/>
    <property type="match status" value="1"/>
</dbReference>
<evidence type="ECO:0000313" key="5">
    <source>
        <dbReference type="EMBL" id="KAG7346816.1"/>
    </source>
</evidence>
<accession>A0A9K3KNU1</accession>
<proteinExistence type="inferred from homology"/>
<reference evidence="5" key="1">
    <citation type="journal article" date="2021" name="Sci. Rep.">
        <title>Diploid genomic architecture of Nitzschia inconspicua, an elite biomass production diatom.</title>
        <authorList>
            <person name="Oliver A."/>
            <person name="Podell S."/>
            <person name="Pinowska A."/>
            <person name="Traller J.C."/>
            <person name="Smith S.R."/>
            <person name="McClure R."/>
            <person name="Beliaev A."/>
            <person name="Bohutskyi P."/>
            <person name="Hill E.A."/>
            <person name="Rabines A."/>
            <person name="Zheng H."/>
            <person name="Allen L.Z."/>
            <person name="Kuo A."/>
            <person name="Grigoriev I.V."/>
            <person name="Allen A.E."/>
            <person name="Hazlebeck D."/>
            <person name="Allen E.E."/>
        </authorList>
    </citation>
    <scope>NUCLEOTIDE SEQUENCE</scope>
    <source>
        <strain evidence="5">Hildebrandi</strain>
    </source>
</reference>
<protein>
    <submittedName>
        <fullName evidence="5">HSF-type DNA-binding protein</fullName>
    </submittedName>
</protein>
<dbReference type="PANTHER" id="PTHR10015">
    <property type="entry name" value="HEAT SHOCK TRANSCRIPTION FACTOR"/>
    <property type="match status" value="1"/>
</dbReference>
<keyword evidence="6" id="KW-1185">Reference proteome</keyword>
<evidence type="ECO:0000256" key="2">
    <source>
        <dbReference type="RuleBase" id="RU004020"/>
    </source>
</evidence>
<dbReference type="AlphaFoldDB" id="A0A9K3KNU1"/>
<reference evidence="5" key="2">
    <citation type="submission" date="2021-04" db="EMBL/GenBank/DDBJ databases">
        <authorList>
            <person name="Podell S."/>
        </authorList>
    </citation>
    <scope>NUCLEOTIDE SEQUENCE</scope>
    <source>
        <strain evidence="5">Hildebrandi</strain>
    </source>
</reference>
<dbReference type="GO" id="GO:0043565">
    <property type="term" value="F:sequence-specific DNA binding"/>
    <property type="evidence" value="ECO:0007669"/>
    <property type="project" value="InterPro"/>
</dbReference>
<evidence type="ECO:0000313" key="6">
    <source>
        <dbReference type="Proteomes" id="UP000693970"/>
    </source>
</evidence>
<dbReference type="PANTHER" id="PTHR10015:SF206">
    <property type="entry name" value="HSF-TYPE DNA-BINDING DOMAIN-CONTAINING PROTEIN"/>
    <property type="match status" value="1"/>
</dbReference>
<name>A0A9K3KNU1_9STRA</name>
<comment type="similarity">
    <text evidence="2">Belongs to the HSF family.</text>
</comment>
<dbReference type="Proteomes" id="UP000693970">
    <property type="component" value="Unassembled WGS sequence"/>
</dbReference>
<dbReference type="EMBL" id="JAGRRH010000021">
    <property type="protein sequence ID" value="KAG7346816.1"/>
    <property type="molecule type" value="Genomic_DNA"/>
</dbReference>
<evidence type="ECO:0000259" key="4">
    <source>
        <dbReference type="SMART" id="SM00415"/>
    </source>
</evidence>
<dbReference type="InterPro" id="IPR000232">
    <property type="entry name" value="HSF_DNA-bd"/>
</dbReference>
<organism evidence="5 6">
    <name type="scientific">Nitzschia inconspicua</name>
    <dbReference type="NCBI Taxonomy" id="303405"/>
    <lineage>
        <taxon>Eukaryota</taxon>
        <taxon>Sar</taxon>
        <taxon>Stramenopiles</taxon>
        <taxon>Ochrophyta</taxon>
        <taxon>Bacillariophyta</taxon>
        <taxon>Bacillariophyceae</taxon>
        <taxon>Bacillariophycidae</taxon>
        <taxon>Bacillariales</taxon>
        <taxon>Bacillariaceae</taxon>
        <taxon>Nitzschia</taxon>
    </lineage>
</organism>
<feature type="compositionally biased region" description="Low complexity" evidence="3">
    <location>
        <begin position="99"/>
        <end position="110"/>
    </location>
</feature>
<dbReference type="FunFam" id="1.10.10.10:FF:000286">
    <property type="entry name" value="Heat shock transcription factor"/>
    <property type="match status" value="1"/>
</dbReference>
<feature type="region of interest" description="Disordered" evidence="3">
    <location>
        <begin position="95"/>
        <end position="128"/>
    </location>
</feature>
<feature type="compositionally biased region" description="Polar residues" evidence="3">
    <location>
        <begin position="111"/>
        <end position="128"/>
    </location>
</feature>
<comment type="caution">
    <text evidence="5">The sequence shown here is derived from an EMBL/GenBank/DDBJ whole genome shotgun (WGS) entry which is preliminary data.</text>
</comment>
<feature type="region of interest" description="Disordered" evidence="3">
    <location>
        <begin position="238"/>
        <end position="274"/>
    </location>
</feature>
<feature type="compositionally biased region" description="Polar residues" evidence="3">
    <location>
        <begin position="28"/>
        <end position="38"/>
    </location>
</feature>
<feature type="compositionally biased region" description="Low complexity" evidence="3">
    <location>
        <begin position="14"/>
        <end position="27"/>
    </location>
</feature>
<evidence type="ECO:0000256" key="3">
    <source>
        <dbReference type="SAM" id="MobiDB-lite"/>
    </source>
</evidence>
<sequence length="454" mass="48467">MANVKNDDAGAAGGASAALGGEHSALSHSRNPATVSSLSSLDTAGYDYNDSTSFIKANEPLNNTQQSTIPHPLPPISSSNSISNDHSFALSQSYFQADSSQPQQPHEQSQALSSHLTTSSGPLLGQTTMRLSPNTRVVVPAAPTVNTVPEFLCSLTKMLTDNNRDIIEWSNGKIEVHNPHKLEAHVLNRYFRHSKFASFQRQLNYFGFRKLAGKGKMAPCSYVNDCTTNELGSLLLVKRKQGNEPNTKKVKKRDRESEGSPVSSSTAAKPQAFSAGQVLPNANAYRNPGITGASNITVDQSQKALARVAVGKGVRHGFVPKPNSNTMPLVGGSANPTPTVVASSPVQDSLNALTNNYRNSLNELQNADKGMLTGENQGIVSSSNAAEQPVTNSLTYIPGSLRRDDSLVDLAMIPLAEDGNEANASVESSGFSFVDFPFDTDFLSGDDFNESQPE</sequence>
<feature type="region of interest" description="Disordered" evidence="3">
    <location>
        <begin position="1"/>
        <end position="38"/>
    </location>
</feature>